<evidence type="ECO:0000256" key="4">
    <source>
        <dbReference type="ARBA" id="ARBA00023136"/>
    </source>
</evidence>
<gene>
    <name evidence="5" type="ordered locus">Desdi_1118</name>
</gene>
<keyword evidence="2" id="KW-0408">Iron</keyword>
<evidence type="ECO:0000256" key="1">
    <source>
        <dbReference type="ARBA" id="ARBA00004370"/>
    </source>
</evidence>
<dbReference type="GO" id="GO:0017003">
    <property type="term" value="P:protein-heme linkage"/>
    <property type="evidence" value="ECO:0007669"/>
    <property type="project" value="InterPro"/>
</dbReference>
<dbReference type="SUPFAM" id="SSF82093">
    <property type="entry name" value="Heme chaperone CcmE"/>
    <property type="match status" value="1"/>
</dbReference>
<evidence type="ECO:0000313" key="5">
    <source>
        <dbReference type="EMBL" id="AGA68633.1"/>
    </source>
</evidence>
<keyword evidence="2" id="KW-0479">Metal-binding</keyword>
<proteinExistence type="predicted"/>
<organism evidence="5 6">
    <name type="scientific">Desulfitobacterium dichloroeliminans (strain LMG P-21439 / DCA1)</name>
    <dbReference type="NCBI Taxonomy" id="871963"/>
    <lineage>
        <taxon>Bacteria</taxon>
        <taxon>Bacillati</taxon>
        <taxon>Bacillota</taxon>
        <taxon>Clostridia</taxon>
        <taxon>Eubacteriales</taxon>
        <taxon>Desulfitobacteriaceae</taxon>
        <taxon>Desulfitobacterium</taxon>
    </lineage>
</organism>
<comment type="subcellular location">
    <subcellularLocation>
        <location evidence="1">Membrane</location>
    </subcellularLocation>
</comment>
<keyword evidence="4" id="KW-0472">Membrane</keyword>
<dbReference type="Proteomes" id="UP000010797">
    <property type="component" value="Chromosome"/>
</dbReference>
<dbReference type="InterPro" id="IPR036127">
    <property type="entry name" value="CcmE-like_sf"/>
</dbReference>
<dbReference type="InterPro" id="IPR012340">
    <property type="entry name" value="NA-bd_OB-fold"/>
</dbReference>
<dbReference type="HOGENOM" id="CLU_079503_3_2_9"/>
<keyword evidence="6" id="KW-1185">Reference proteome</keyword>
<keyword evidence="2" id="KW-0349">Heme</keyword>
<dbReference type="GO" id="GO:0020037">
    <property type="term" value="F:heme binding"/>
    <property type="evidence" value="ECO:0007669"/>
    <property type="project" value="InterPro"/>
</dbReference>
<reference evidence="6" key="1">
    <citation type="submission" date="2012-02" db="EMBL/GenBank/DDBJ databases">
        <title>Complete sequence of Desulfitobacterium dichloroeliminans LMG P-21439.</title>
        <authorList>
            <person name="Lucas S."/>
            <person name="Han J."/>
            <person name="Lapidus A."/>
            <person name="Cheng J.-F."/>
            <person name="Goodwin L."/>
            <person name="Pitluck S."/>
            <person name="Peters L."/>
            <person name="Ovchinnikova G."/>
            <person name="Teshima H."/>
            <person name="Detter J.C."/>
            <person name="Han C."/>
            <person name="Tapia R."/>
            <person name="Land M."/>
            <person name="Hauser L."/>
            <person name="Kyrpides N."/>
            <person name="Ivanova N."/>
            <person name="Pagani I."/>
            <person name="Kruse T."/>
            <person name="de Vos W.M."/>
            <person name="Boon N."/>
            <person name="Smidt H."/>
            <person name="Woyke T."/>
        </authorList>
    </citation>
    <scope>NUCLEOTIDE SEQUENCE [LARGE SCALE GENOMIC DNA]</scope>
    <source>
        <strain evidence="6">LMG P-21439 / DCA1</strain>
    </source>
</reference>
<keyword evidence="3" id="KW-0201">Cytochrome c-type biogenesis</keyword>
<sequence length="133" mass="14763">MNKKIKMLIAVSTVLIAVAFLFIQGFRASGGVGEYLTIEEALSAAQDKRDRFIQLEAVVVSSSVKYDSARPLLTFDLTDDKNVISVEYADAKPDNFDSGYPVIVEGRFGEDNKFKADKVLVKCPSKYEEEIKS</sequence>
<dbReference type="AlphaFoldDB" id="L0F6Q3"/>
<dbReference type="GO" id="GO:0017004">
    <property type="term" value="P:cytochrome complex assembly"/>
    <property type="evidence" value="ECO:0007669"/>
    <property type="project" value="UniProtKB-KW"/>
</dbReference>
<dbReference type="EMBL" id="CP003344">
    <property type="protein sequence ID" value="AGA68633.1"/>
    <property type="molecule type" value="Genomic_DNA"/>
</dbReference>
<dbReference type="Gene3D" id="2.40.50.140">
    <property type="entry name" value="Nucleic acid-binding proteins"/>
    <property type="match status" value="1"/>
</dbReference>
<evidence type="ECO:0000256" key="2">
    <source>
        <dbReference type="ARBA" id="ARBA00022617"/>
    </source>
</evidence>
<dbReference type="GO" id="GO:0005886">
    <property type="term" value="C:plasma membrane"/>
    <property type="evidence" value="ECO:0007669"/>
    <property type="project" value="InterPro"/>
</dbReference>
<dbReference type="InterPro" id="IPR004329">
    <property type="entry name" value="CcmE"/>
</dbReference>
<protein>
    <submittedName>
        <fullName evidence="5">Cytochrome c-type biogenesis protein CcmE</fullName>
    </submittedName>
</protein>
<name>L0F6Q3_DESDL</name>
<evidence type="ECO:0000313" key="6">
    <source>
        <dbReference type="Proteomes" id="UP000010797"/>
    </source>
</evidence>
<dbReference type="STRING" id="871963.Desdi_1118"/>
<dbReference type="Pfam" id="PF03100">
    <property type="entry name" value="CcmE"/>
    <property type="match status" value="1"/>
</dbReference>
<accession>L0F6Q3</accession>
<dbReference type="eggNOG" id="COG2332">
    <property type="taxonomic scope" value="Bacteria"/>
</dbReference>
<evidence type="ECO:0000256" key="3">
    <source>
        <dbReference type="ARBA" id="ARBA00022748"/>
    </source>
</evidence>
<dbReference type="OrthoDB" id="9794828at2"/>
<dbReference type="RefSeq" id="WP_015261629.1">
    <property type="nucleotide sequence ID" value="NC_019903.1"/>
</dbReference>
<dbReference type="KEGG" id="ddl:Desdi_1118"/>